<dbReference type="Proteomes" id="UP000011115">
    <property type="component" value="Unassembled WGS sequence"/>
</dbReference>
<evidence type="ECO:0000313" key="2">
    <source>
        <dbReference type="EnsemblPlants" id="PGSC0003DMT400095127"/>
    </source>
</evidence>
<proteinExistence type="predicted"/>
<reference evidence="3" key="1">
    <citation type="journal article" date="2011" name="Nature">
        <title>Genome sequence and analysis of the tuber crop potato.</title>
        <authorList>
            <consortium name="The Potato Genome Sequencing Consortium"/>
        </authorList>
    </citation>
    <scope>NUCLEOTIDE SEQUENCE [LARGE SCALE GENOMIC DNA]</scope>
    <source>
        <strain evidence="3">cv. DM1-3 516 R44</strain>
    </source>
</reference>
<evidence type="ECO:0000256" key="1">
    <source>
        <dbReference type="SAM" id="MobiDB-lite"/>
    </source>
</evidence>
<organism evidence="2 3">
    <name type="scientific">Solanum tuberosum</name>
    <name type="common">Potato</name>
    <dbReference type="NCBI Taxonomy" id="4113"/>
    <lineage>
        <taxon>Eukaryota</taxon>
        <taxon>Viridiplantae</taxon>
        <taxon>Streptophyta</taxon>
        <taxon>Embryophyta</taxon>
        <taxon>Tracheophyta</taxon>
        <taxon>Spermatophyta</taxon>
        <taxon>Magnoliopsida</taxon>
        <taxon>eudicotyledons</taxon>
        <taxon>Gunneridae</taxon>
        <taxon>Pentapetalae</taxon>
        <taxon>asterids</taxon>
        <taxon>lamiids</taxon>
        <taxon>Solanales</taxon>
        <taxon>Solanaceae</taxon>
        <taxon>Solanoideae</taxon>
        <taxon>Solaneae</taxon>
        <taxon>Solanum</taxon>
    </lineage>
</organism>
<dbReference type="PaxDb" id="4113-PGSC0003DMT400095127"/>
<protein>
    <submittedName>
        <fullName evidence="2">Uncharacterized protein</fullName>
    </submittedName>
</protein>
<sequence length="177" mass="19851">MRGWYPILPPTLHRTPQETTMHISHDGNKNQPTYTMRANHGIRCHIAPHRKEVVYLPKGLRHDHETSHDQWSRLGVVVLRQCQGLEALPPIAPKWSSRPPSRLVKDTTTRGPLNSSSLILKFSPKAKATPRAFPWPLVMTTSREVAREGEPCLGTFLGHTALPTTGGTTTRDGHHGW</sequence>
<name>M1DVM9_SOLTU</name>
<dbReference type="InParanoid" id="M1DVM9"/>
<keyword evidence="3" id="KW-1185">Reference proteome</keyword>
<evidence type="ECO:0000313" key="3">
    <source>
        <dbReference type="Proteomes" id="UP000011115"/>
    </source>
</evidence>
<feature type="region of interest" description="Disordered" evidence="1">
    <location>
        <begin position="90"/>
        <end position="110"/>
    </location>
</feature>
<dbReference type="Gramene" id="PGSC0003DMT400095127">
    <property type="protein sequence ID" value="PGSC0003DMT400095127"/>
    <property type="gene ID" value="PGSC0003DMG400044698"/>
</dbReference>
<dbReference type="EnsemblPlants" id="PGSC0003DMT400095127">
    <property type="protein sequence ID" value="PGSC0003DMT400095127"/>
    <property type="gene ID" value="PGSC0003DMG400044698"/>
</dbReference>
<dbReference type="AlphaFoldDB" id="M1DVM9"/>
<accession>M1DVM9</accession>
<dbReference type="HOGENOM" id="CLU_1520440_0_0_1"/>
<reference evidence="2" key="2">
    <citation type="submission" date="2015-06" db="UniProtKB">
        <authorList>
            <consortium name="EnsemblPlants"/>
        </authorList>
    </citation>
    <scope>IDENTIFICATION</scope>
    <source>
        <strain evidence="2">DM1-3 516 R44</strain>
    </source>
</reference>